<dbReference type="AlphaFoldDB" id="A0AAE1Z2Q4"/>
<dbReference type="InterPro" id="IPR011990">
    <property type="entry name" value="TPR-like_helical_dom_sf"/>
</dbReference>
<keyword evidence="1" id="KW-0677">Repeat</keyword>
<dbReference type="GO" id="GO:0009451">
    <property type="term" value="P:RNA modification"/>
    <property type="evidence" value="ECO:0007669"/>
    <property type="project" value="InterPro"/>
</dbReference>
<organism evidence="3 4">
    <name type="scientific">Sesamum alatum</name>
    <dbReference type="NCBI Taxonomy" id="300844"/>
    <lineage>
        <taxon>Eukaryota</taxon>
        <taxon>Viridiplantae</taxon>
        <taxon>Streptophyta</taxon>
        <taxon>Embryophyta</taxon>
        <taxon>Tracheophyta</taxon>
        <taxon>Spermatophyta</taxon>
        <taxon>Magnoliopsida</taxon>
        <taxon>eudicotyledons</taxon>
        <taxon>Gunneridae</taxon>
        <taxon>Pentapetalae</taxon>
        <taxon>asterids</taxon>
        <taxon>lamiids</taxon>
        <taxon>Lamiales</taxon>
        <taxon>Pedaliaceae</taxon>
        <taxon>Sesamum</taxon>
    </lineage>
</organism>
<reference evidence="3" key="2">
    <citation type="journal article" date="2024" name="Plant">
        <title>Genomic evolution and insights into agronomic trait innovations of Sesamum species.</title>
        <authorList>
            <person name="Miao H."/>
            <person name="Wang L."/>
            <person name="Qu L."/>
            <person name="Liu H."/>
            <person name="Sun Y."/>
            <person name="Le M."/>
            <person name="Wang Q."/>
            <person name="Wei S."/>
            <person name="Zheng Y."/>
            <person name="Lin W."/>
            <person name="Duan Y."/>
            <person name="Cao H."/>
            <person name="Xiong S."/>
            <person name="Wang X."/>
            <person name="Wei L."/>
            <person name="Li C."/>
            <person name="Ma Q."/>
            <person name="Ju M."/>
            <person name="Zhao R."/>
            <person name="Li G."/>
            <person name="Mu C."/>
            <person name="Tian Q."/>
            <person name="Mei H."/>
            <person name="Zhang T."/>
            <person name="Gao T."/>
            <person name="Zhang H."/>
        </authorList>
    </citation>
    <scope>NUCLEOTIDE SEQUENCE</scope>
    <source>
        <strain evidence="3">3651</strain>
    </source>
</reference>
<reference evidence="3" key="1">
    <citation type="submission" date="2020-06" db="EMBL/GenBank/DDBJ databases">
        <authorList>
            <person name="Li T."/>
            <person name="Hu X."/>
            <person name="Zhang T."/>
            <person name="Song X."/>
            <person name="Zhang H."/>
            <person name="Dai N."/>
            <person name="Sheng W."/>
            <person name="Hou X."/>
            <person name="Wei L."/>
        </authorList>
    </citation>
    <scope>NUCLEOTIDE SEQUENCE</scope>
    <source>
        <strain evidence="3">3651</strain>
        <tissue evidence="3">Leaf</tissue>
    </source>
</reference>
<dbReference type="NCBIfam" id="TIGR00756">
    <property type="entry name" value="PPR"/>
    <property type="match status" value="1"/>
</dbReference>
<sequence length="253" mass="28573">MQIKSGSYLANVLQFVIDHKAHRAGKLVQAHILRTNQFANTFLVNRLIELHSKCGHTAAARRLFDQMPLKNIFSYHAILDAYCKLNDLDNAYDLFDQMPERNAVSWNLIISMSSRNGDREKALGSYYSMRMSGFLPTRFTLASVLSACGGLGNVECGRECHGVAIKVGLDRNLYVGNALLGMYVKCESIADAVVVFKDLPEHNEVSFTSMMEGLLEGDRVDEAFDMFRWDDVKDVRGIMKEWQVSKEPGYSWV</sequence>
<dbReference type="PROSITE" id="PS51375">
    <property type="entry name" value="PPR"/>
    <property type="match status" value="1"/>
</dbReference>
<keyword evidence="4" id="KW-1185">Reference proteome</keyword>
<evidence type="ECO:0000256" key="1">
    <source>
        <dbReference type="ARBA" id="ARBA00022737"/>
    </source>
</evidence>
<dbReference type="Pfam" id="PF12854">
    <property type="entry name" value="PPR_1"/>
    <property type="match status" value="1"/>
</dbReference>
<evidence type="ECO:0000313" key="3">
    <source>
        <dbReference type="EMBL" id="KAK4440281.1"/>
    </source>
</evidence>
<feature type="repeat" description="PPR" evidence="2">
    <location>
        <begin position="71"/>
        <end position="105"/>
    </location>
</feature>
<dbReference type="InterPro" id="IPR002885">
    <property type="entry name" value="PPR_rpt"/>
</dbReference>
<protein>
    <submittedName>
        <fullName evidence="3">Pentatricopeptide repeat-containing protein</fullName>
    </submittedName>
</protein>
<comment type="caution">
    <text evidence="3">The sequence shown here is derived from an EMBL/GenBank/DDBJ whole genome shotgun (WGS) entry which is preliminary data.</text>
</comment>
<evidence type="ECO:0000313" key="4">
    <source>
        <dbReference type="Proteomes" id="UP001293254"/>
    </source>
</evidence>
<evidence type="ECO:0000256" key="2">
    <source>
        <dbReference type="PROSITE-ProRule" id="PRU00708"/>
    </source>
</evidence>
<dbReference type="Proteomes" id="UP001293254">
    <property type="component" value="Unassembled WGS sequence"/>
</dbReference>
<dbReference type="InterPro" id="IPR046960">
    <property type="entry name" value="PPR_At4g14850-like_plant"/>
</dbReference>
<dbReference type="FunFam" id="1.25.40.10:FF:000442">
    <property type="entry name" value="Pentatricopeptide repeat-containing protein At3g49710"/>
    <property type="match status" value="1"/>
</dbReference>
<dbReference type="Gene3D" id="1.25.40.10">
    <property type="entry name" value="Tetratricopeptide repeat domain"/>
    <property type="match status" value="2"/>
</dbReference>
<dbReference type="PANTHER" id="PTHR47926">
    <property type="entry name" value="PENTATRICOPEPTIDE REPEAT-CONTAINING PROTEIN"/>
    <property type="match status" value="1"/>
</dbReference>
<dbReference type="GO" id="GO:0003723">
    <property type="term" value="F:RNA binding"/>
    <property type="evidence" value="ECO:0007669"/>
    <property type="project" value="InterPro"/>
</dbReference>
<accession>A0AAE1Z2Q4</accession>
<dbReference type="EMBL" id="JACGWO010000001">
    <property type="protein sequence ID" value="KAK4440281.1"/>
    <property type="molecule type" value="Genomic_DNA"/>
</dbReference>
<name>A0AAE1Z2Q4_9LAMI</name>
<proteinExistence type="predicted"/>
<dbReference type="PANTHER" id="PTHR47926:SF347">
    <property type="entry name" value="PENTATRICOPEPTIDE REPEAT-CONTAINING PROTEIN"/>
    <property type="match status" value="1"/>
</dbReference>
<gene>
    <name evidence="3" type="ORF">Salat_0363000</name>
</gene>
<dbReference type="Pfam" id="PF01535">
    <property type="entry name" value="PPR"/>
    <property type="match status" value="2"/>
</dbReference>